<evidence type="ECO:0000259" key="6">
    <source>
        <dbReference type="PROSITE" id="PS51192"/>
    </source>
</evidence>
<dbReference type="OrthoDB" id="3370at2759"/>
<dbReference type="SMART" id="SM00487">
    <property type="entry name" value="DEXDc"/>
    <property type="match status" value="1"/>
</dbReference>
<dbReference type="EMBL" id="JABANP010000008">
    <property type="protein sequence ID" value="KAF4696782.1"/>
    <property type="molecule type" value="Genomic_DNA"/>
</dbReference>
<dbReference type="Pfam" id="PF00270">
    <property type="entry name" value="DEAD"/>
    <property type="match status" value="1"/>
</dbReference>
<organism evidence="8 9">
    <name type="scientific">Perkinsus olseni</name>
    <name type="common">Perkinsus atlanticus</name>
    <dbReference type="NCBI Taxonomy" id="32597"/>
    <lineage>
        <taxon>Eukaryota</taxon>
        <taxon>Sar</taxon>
        <taxon>Alveolata</taxon>
        <taxon>Perkinsozoa</taxon>
        <taxon>Perkinsea</taxon>
        <taxon>Perkinsida</taxon>
        <taxon>Perkinsidae</taxon>
        <taxon>Perkinsus</taxon>
    </lineage>
</organism>
<reference evidence="8 9" key="1">
    <citation type="submission" date="2020-04" db="EMBL/GenBank/DDBJ databases">
        <title>Perkinsus olseni comparative genomics.</title>
        <authorList>
            <person name="Bogema D.R."/>
        </authorList>
    </citation>
    <scope>NUCLEOTIDE SEQUENCE [LARGE SCALE GENOMIC DNA]</scope>
    <source>
        <strain evidence="8">00978-12</strain>
    </source>
</reference>
<dbReference type="Pfam" id="PF00271">
    <property type="entry name" value="Helicase_C"/>
    <property type="match status" value="1"/>
</dbReference>
<dbReference type="InterPro" id="IPR027417">
    <property type="entry name" value="P-loop_NTPase"/>
</dbReference>
<dbReference type="AlphaFoldDB" id="A0A7J6PLD1"/>
<dbReference type="InterPro" id="IPR014001">
    <property type="entry name" value="Helicase_ATP-bd"/>
</dbReference>
<keyword evidence="3 5" id="KW-0347">Helicase</keyword>
<proteinExistence type="inferred from homology"/>
<dbReference type="InterPro" id="IPR050079">
    <property type="entry name" value="DEAD_box_RNA_helicase"/>
</dbReference>
<feature type="domain" description="Helicase ATP-binding" evidence="6">
    <location>
        <begin position="29"/>
        <end position="205"/>
    </location>
</feature>
<comment type="caution">
    <text evidence="8">The sequence shown here is derived from an EMBL/GenBank/DDBJ whole genome shotgun (WGS) entry which is preliminary data.</text>
</comment>
<evidence type="ECO:0000256" key="1">
    <source>
        <dbReference type="ARBA" id="ARBA00022741"/>
    </source>
</evidence>
<comment type="similarity">
    <text evidence="5">Belongs to the DEAD box helicase family.</text>
</comment>
<keyword evidence="2 5" id="KW-0378">Hydrolase</keyword>
<dbReference type="GO" id="GO:0005524">
    <property type="term" value="F:ATP binding"/>
    <property type="evidence" value="ECO:0007669"/>
    <property type="project" value="UniProtKB-KW"/>
</dbReference>
<dbReference type="SMART" id="SM00490">
    <property type="entry name" value="HELICc"/>
    <property type="match status" value="1"/>
</dbReference>
<keyword evidence="1 5" id="KW-0547">Nucleotide-binding</keyword>
<dbReference type="GO" id="GO:0003724">
    <property type="term" value="F:RNA helicase activity"/>
    <property type="evidence" value="ECO:0007669"/>
    <property type="project" value="TreeGrafter"/>
</dbReference>
<feature type="domain" description="Helicase C-terminal" evidence="7">
    <location>
        <begin position="239"/>
        <end position="410"/>
    </location>
</feature>
<accession>A0A7J6PLD1</accession>
<dbReference type="CDD" id="cd18787">
    <property type="entry name" value="SF2_C_DEAD"/>
    <property type="match status" value="1"/>
</dbReference>
<dbReference type="PROSITE" id="PS51194">
    <property type="entry name" value="HELICASE_CTER"/>
    <property type="match status" value="1"/>
</dbReference>
<dbReference type="GO" id="GO:0016787">
    <property type="term" value="F:hydrolase activity"/>
    <property type="evidence" value="ECO:0007669"/>
    <property type="project" value="UniProtKB-KW"/>
</dbReference>
<dbReference type="SUPFAM" id="SSF52540">
    <property type="entry name" value="P-loop containing nucleoside triphosphate hydrolases"/>
    <property type="match status" value="1"/>
</dbReference>
<evidence type="ECO:0000256" key="4">
    <source>
        <dbReference type="ARBA" id="ARBA00022840"/>
    </source>
</evidence>
<name>A0A7J6PLD1_PEROL</name>
<dbReference type="PROSITE" id="PS00039">
    <property type="entry name" value="DEAD_ATP_HELICASE"/>
    <property type="match status" value="1"/>
</dbReference>
<dbReference type="PANTHER" id="PTHR47959">
    <property type="entry name" value="ATP-DEPENDENT RNA HELICASE RHLE-RELATED"/>
    <property type="match status" value="1"/>
</dbReference>
<protein>
    <submittedName>
        <fullName evidence="8">ATP-dependent RNA helicase dbp6</fullName>
    </submittedName>
</protein>
<dbReference type="InterPro" id="IPR001650">
    <property type="entry name" value="Helicase_C-like"/>
</dbReference>
<dbReference type="GO" id="GO:0003676">
    <property type="term" value="F:nucleic acid binding"/>
    <property type="evidence" value="ECO:0007669"/>
    <property type="project" value="InterPro"/>
</dbReference>
<dbReference type="Gene3D" id="3.40.50.300">
    <property type="entry name" value="P-loop containing nucleotide triphosphate hydrolases"/>
    <property type="match status" value="2"/>
</dbReference>
<evidence type="ECO:0000259" key="7">
    <source>
        <dbReference type="PROSITE" id="PS51194"/>
    </source>
</evidence>
<dbReference type="InterPro" id="IPR000629">
    <property type="entry name" value="RNA-helicase_DEAD-box_CS"/>
</dbReference>
<evidence type="ECO:0000313" key="9">
    <source>
        <dbReference type="Proteomes" id="UP000541610"/>
    </source>
</evidence>
<evidence type="ECO:0000256" key="3">
    <source>
        <dbReference type="ARBA" id="ARBA00022806"/>
    </source>
</evidence>
<dbReference type="PANTHER" id="PTHR47959:SF1">
    <property type="entry name" value="ATP-DEPENDENT RNA HELICASE DBPA"/>
    <property type="match status" value="1"/>
</dbReference>
<dbReference type="Proteomes" id="UP000541610">
    <property type="component" value="Unassembled WGS sequence"/>
</dbReference>
<keyword evidence="4 5" id="KW-0067">ATP-binding</keyword>
<dbReference type="GO" id="GO:0005829">
    <property type="term" value="C:cytosol"/>
    <property type="evidence" value="ECO:0007669"/>
    <property type="project" value="TreeGrafter"/>
</dbReference>
<dbReference type="PROSITE" id="PS51192">
    <property type="entry name" value="HELICASE_ATP_BIND_1"/>
    <property type="match status" value="1"/>
</dbReference>
<evidence type="ECO:0000256" key="2">
    <source>
        <dbReference type="ARBA" id="ARBA00022801"/>
    </source>
</evidence>
<evidence type="ECO:0000256" key="5">
    <source>
        <dbReference type="RuleBase" id="RU000492"/>
    </source>
</evidence>
<evidence type="ECO:0000313" key="8">
    <source>
        <dbReference type="EMBL" id="KAF4696782.1"/>
    </source>
</evidence>
<sequence length="437" mass="48515">MGINRLFPVQATVLPIVIGREKDTGGKQRFRLRYDCDLCVAIPTGQGKTLGYLLPIFQLLSHRVYRTLRALILAPTRDLALQVKEVADHFTGTKDDFKVDCVVGQYHAQTFAEQDEAAAGPDVLVATPSRALDLLTGERIPIDGIRWVVLDEADRLLNSSREATVEVVRRVMAASPRCQRMLFSATMTSNPQKLAQLALNRPFFLLSTQTGAHATPENLRHRFIVARAEQKKPGVLLSILREIYPPNTSASSRTMLFCGSVEHAHRLARLLQICVAGDESIEKALRIREFSAALDQKHRVRMLEAFRTGRIHVLVCSDVAARGLDFREVDHVVQYDVPNSVQGYIHRCGRAGRAGRVGCSTTILVSQASEAFQRYGDSGEENAVPVEKLERMKPVSDDIAEYQEKLSMLELCLKRENKGVYSLTEPVDPVALKGGGS</sequence>
<dbReference type="InterPro" id="IPR011545">
    <property type="entry name" value="DEAD/DEAH_box_helicase_dom"/>
</dbReference>
<gene>
    <name evidence="8" type="primary">DBP6</name>
    <name evidence="8" type="ORF">FOZ60_015691</name>
</gene>